<protein>
    <submittedName>
        <fullName evidence="1">Uncharacterized protein</fullName>
    </submittedName>
</protein>
<dbReference type="KEGG" id="vg:26641552"/>
<proteinExistence type="predicted"/>
<reference evidence="1 2" key="1">
    <citation type="journal article" date="2016" name="Microb. Biotechnol.">
        <title>A novel bacteriophage cocktail reduces and disperses Pseudomonas aeruginosa biofilms under static and flow conditions.</title>
        <authorList>
            <person name="Alves D.R."/>
            <person name="Perez-Esteban P."/>
            <person name="Kot W."/>
            <person name="Bean J.E."/>
            <person name="Arnot T."/>
            <person name="Hansen L.H."/>
            <person name="Enright M.C."/>
            <person name="Jenkins A.T."/>
        </authorList>
    </citation>
    <scope>NUCLEOTIDE SEQUENCE [LARGE SCALE GENOMIC DNA]</scope>
</reference>
<dbReference type="EMBL" id="KR054033">
    <property type="protein sequence ID" value="AKF14076.1"/>
    <property type="molecule type" value="Genomic_DNA"/>
</dbReference>
<accession>A0A0F6WDL3</accession>
<dbReference type="GeneID" id="26641552"/>
<evidence type="ECO:0000313" key="2">
    <source>
        <dbReference type="Proteomes" id="UP000201437"/>
    </source>
</evidence>
<dbReference type="Proteomes" id="UP000201437">
    <property type="component" value="Segment"/>
</dbReference>
<organism evidence="1 2">
    <name type="scientific">Pseudomonas phage DL68</name>
    <dbReference type="NCBI Taxonomy" id="1640974"/>
    <lineage>
        <taxon>Viruses</taxon>
        <taxon>Duplodnaviria</taxon>
        <taxon>Heunggongvirae</taxon>
        <taxon>Uroviricota</taxon>
        <taxon>Caudoviricetes</taxon>
        <taxon>Lindbergviridae</taxon>
        <taxon>Pbunavirus</taxon>
        <taxon>Pbunavirus DL68</taxon>
        <taxon>Pseudomonas virus DL68</taxon>
    </lineage>
</organism>
<keyword evidence="2" id="KW-1185">Reference proteome</keyword>
<sequence length="40" mass="4522">MPIVRMEVKCLSEKILHTDERLCSTVCCGVDILGLLRTMD</sequence>
<evidence type="ECO:0000313" key="1">
    <source>
        <dbReference type="EMBL" id="AKF14076.1"/>
    </source>
</evidence>
<name>A0A0F6WDL3_9CAUD</name>
<dbReference type="RefSeq" id="YP_009215134.1">
    <property type="nucleotide sequence ID" value="NC_028971.1"/>
</dbReference>